<sequence>MQEKYIIKYIEGKSTLSEKKKVLEWIRESESNQNKFNFLKAKYIGQALKEIKNNNNESHYINFSKKIKNKKRYVLSSVGVAVLFLSVLLFWNYQEINNNSYVNSKELIKDKEEEKDLFNEITSNSNEQEVILPDGSIISLNIDSKLIYPKKFKDTIREVTLIGEAFFDIKRNVNKPFIVNANELKIRVLGTSFNVKSYEKDSKIETTLVTGKVELIKDKDTPIVLTPSQKAVFNKAEKKMKIEEVNSSDVIAWREGKLIFNKTSLKDVIKDLERKYQVQFVVSSESLLEYEYTGTFDNLKIKEVLDLLSISSPIKYSIKNEKIILKMK</sequence>
<dbReference type="RefSeq" id="WP_298285066.1">
    <property type="nucleotide sequence ID" value="NZ_JBHTIC010000006.1"/>
</dbReference>
<gene>
    <name evidence="4" type="ORF">ACFQZW_06095</name>
</gene>
<dbReference type="PANTHER" id="PTHR30273">
    <property type="entry name" value="PERIPLASMIC SIGNAL SENSOR AND SIGMA FACTOR ACTIVATOR FECR-RELATED"/>
    <property type="match status" value="1"/>
</dbReference>
<evidence type="ECO:0000259" key="2">
    <source>
        <dbReference type="Pfam" id="PF04773"/>
    </source>
</evidence>
<keyword evidence="1" id="KW-1133">Transmembrane helix</keyword>
<evidence type="ECO:0000313" key="4">
    <source>
        <dbReference type="EMBL" id="MFD0761647.1"/>
    </source>
</evidence>
<dbReference type="PIRSF" id="PIRSF018266">
    <property type="entry name" value="FecR"/>
    <property type="match status" value="1"/>
</dbReference>
<keyword evidence="1" id="KW-0472">Membrane</keyword>
<reference evidence="5" key="1">
    <citation type="journal article" date="2019" name="Int. J. Syst. Evol. Microbiol.">
        <title>The Global Catalogue of Microorganisms (GCM) 10K type strain sequencing project: providing services to taxonomists for standard genome sequencing and annotation.</title>
        <authorList>
            <consortium name="The Broad Institute Genomics Platform"/>
            <consortium name="The Broad Institute Genome Sequencing Center for Infectious Disease"/>
            <person name="Wu L."/>
            <person name="Ma J."/>
        </authorList>
    </citation>
    <scope>NUCLEOTIDE SEQUENCE [LARGE SCALE GENOMIC DNA]</scope>
    <source>
        <strain evidence="5">CCUG 60022</strain>
    </source>
</reference>
<dbReference type="InterPro" id="IPR006860">
    <property type="entry name" value="FecR"/>
</dbReference>
<organism evidence="4 5">
    <name type="scientific">Lutibacter aestuarii</name>
    <dbReference type="NCBI Taxonomy" id="861111"/>
    <lineage>
        <taxon>Bacteria</taxon>
        <taxon>Pseudomonadati</taxon>
        <taxon>Bacteroidota</taxon>
        <taxon>Flavobacteriia</taxon>
        <taxon>Flavobacteriales</taxon>
        <taxon>Flavobacteriaceae</taxon>
        <taxon>Lutibacter</taxon>
    </lineage>
</organism>
<keyword evidence="1" id="KW-0812">Transmembrane</keyword>
<dbReference type="EMBL" id="JBHTIC010000006">
    <property type="protein sequence ID" value="MFD0761647.1"/>
    <property type="molecule type" value="Genomic_DNA"/>
</dbReference>
<evidence type="ECO:0000256" key="1">
    <source>
        <dbReference type="SAM" id="Phobius"/>
    </source>
</evidence>
<dbReference type="Proteomes" id="UP001597032">
    <property type="component" value="Unassembled WGS sequence"/>
</dbReference>
<dbReference type="Gene3D" id="2.60.120.1440">
    <property type="match status" value="1"/>
</dbReference>
<evidence type="ECO:0000259" key="3">
    <source>
        <dbReference type="Pfam" id="PF16344"/>
    </source>
</evidence>
<accession>A0ABW2Z677</accession>
<evidence type="ECO:0000313" key="5">
    <source>
        <dbReference type="Proteomes" id="UP001597032"/>
    </source>
</evidence>
<feature type="domain" description="Protein FecR C-terminal" evidence="3">
    <location>
        <begin position="257"/>
        <end position="325"/>
    </location>
</feature>
<proteinExistence type="predicted"/>
<dbReference type="Gene3D" id="3.55.50.30">
    <property type="match status" value="1"/>
</dbReference>
<protein>
    <submittedName>
        <fullName evidence="4">FecR family protein</fullName>
    </submittedName>
</protein>
<feature type="transmembrane region" description="Helical" evidence="1">
    <location>
        <begin position="73"/>
        <end position="93"/>
    </location>
</feature>
<dbReference type="InterPro" id="IPR012373">
    <property type="entry name" value="Ferrdict_sens_TM"/>
</dbReference>
<dbReference type="InterPro" id="IPR032508">
    <property type="entry name" value="FecR_C"/>
</dbReference>
<dbReference type="Pfam" id="PF16344">
    <property type="entry name" value="FecR_C"/>
    <property type="match status" value="1"/>
</dbReference>
<dbReference type="Pfam" id="PF04773">
    <property type="entry name" value="FecR"/>
    <property type="match status" value="1"/>
</dbReference>
<dbReference type="PANTHER" id="PTHR30273:SF2">
    <property type="entry name" value="PROTEIN FECR"/>
    <property type="match status" value="1"/>
</dbReference>
<name>A0ABW2Z677_9FLAO</name>
<feature type="domain" description="FecR protein" evidence="2">
    <location>
        <begin position="122"/>
        <end position="214"/>
    </location>
</feature>
<keyword evidence="5" id="KW-1185">Reference proteome</keyword>
<comment type="caution">
    <text evidence="4">The sequence shown here is derived from an EMBL/GenBank/DDBJ whole genome shotgun (WGS) entry which is preliminary data.</text>
</comment>